<sequence>MMELEKAKVIAENLKSLLAAEPEVVSERA</sequence>
<reference evidence="1" key="1">
    <citation type="journal article" date="2015" name="Nature">
        <title>Complex archaea that bridge the gap between prokaryotes and eukaryotes.</title>
        <authorList>
            <person name="Spang A."/>
            <person name="Saw J.H."/>
            <person name="Jorgensen S.L."/>
            <person name="Zaremba-Niedzwiedzka K."/>
            <person name="Martijn J."/>
            <person name="Lind A.E."/>
            <person name="van Eijk R."/>
            <person name="Schleper C."/>
            <person name="Guy L."/>
            <person name="Ettema T.J."/>
        </authorList>
    </citation>
    <scope>NUCLEOTIDE SEQUENCE</scope>
</reference>
<dbReference type="AlphaFoldDB" id="A0A0F9LBZ6"/>
<comment type="caution">
    <text evidence="1">The sequence shown here is derived from an EMBL/GenBank/DDBJ whole genome shotgun (WGS) entry which is preliminary data.</text>
</comment>
<protein>
    <submittedName>
        <fullName evidence="1">Uncharacterized protein</fullName>
    </submittedName>
</protein>
<proteinExistence type="predicted"/>
<evidence type="ECO:0000313" key="1">
    <source>
        <dbReference type="EMBL" id="KKM92419.1"/>
    </source>
</evidence>
<gene>
    <name evidence="1" type="ORF">LCGC14_1218670</name>
</gene>
<organism evidence="1">
    <name type="scientific">marine sediment metagenome</name>
    <dbReference type="NCBI Taxonomy" id="412755"/>
    <lineage>
        <taxon>unclassified sequences</taxon>
        <taxon>metagenomes</taxon>
        <taxon>ecological metagenomes</taxon>
    </lineage>
</organism>
<dbReference type="EMBL" id="LAZR01006394">
    <property type="protein sequence ID" value="KKM92419.1"/>
    <property type="molecule type" value="Genomic_DNA"/>
</dbReference>
<name>A0A0F9LBZ6_9ZZZZ</name>
<accession>A0A0F9LBZ6</accession>